<protein>
    <submittedName>
        <fullName evidence="1">Uncharacterized protein</fullName>
    </submittedName>
</protein>
<sequence>MQPASATAQMQAPSSVDYVVNSSKRVALLCFVTWATPTAQLDRPQNPGMQGHLRRSLFAKYQPGEDQDRDLLEQERFWDRQGHLKFDYVLPPRSRPTKQLPSLMTRVPLPSTLKDPVDVKFHVVTPNIYENIVRLLPWPKTRVQLPSPCTTTSVAEDPCTTTVAVYDYFRYERLKNVYFLYFVPNENRPVCTF</sequence>
<evidence type="ECO:0000313" key="1">
    <source>
        <dbReference type="EMBL" id="EMS46519.1"/>
    </source>
</evidence>
<accession>M7ZEJ9</accession>
<name>M7ZEJ9_TRIUA</name>
<dbReference type="EMBL" id="KD273287">
    <property type="protein sequence ID" value="EMS46519.1"/>
    <property type="molecule type" value="Genomic_DNA"/>
</dbReference>
<organism evidence="1">
    <name type="scientific">Triticum urartu</name>
    <name type="common">Red wild einkorn</name>
    <name type="synonym">Crithodium urartu</name>
    <dbReference type="NCBI Taxonomy" id="4572"/>
    <lineage>
        <taxon>Eukaryota</taxon>
        <taxon>Viridiplantae</taxon>
        <taxon>Streptophyta</taxon>
        <taxon>Embryophyta</taxon>
        <taxon>Tracheophyta</taxon>
        <taxon>Spermatophyta</taxon>
        <taxon>Magnoliopsida</taxon>
        <taxon>Liliopsida</taxon>
        <taxon>Poales</taxon>
        <taxon>Poaceae</taxon>
        <taxon>BOP clade</taxon>
        <taxon>Pooideae</taxon>
        <taxon>Triticodae</taxon>
        <taxon>Triticeae</taxon>
        <taxon>Triticinae</taxon>
        <taxon>Triticum</taxon>
    </lineage>
</organism>
<dbReference type="AlphaFoldDB" id="M7ZEJ9"/>
<gene>
    <name evidence="1" type="ORF">TRIUR3_17154</name>
</gene>
<proteinExistence type="predicted"/>
<reference evidence="1" key="1">
    <citation type="journal article" date="2013" name="Nature">
        <title>Draft genome of the wheat A-genome progenitor Triticum urartu.</title>
        <authorList>
            <person name="Ling H.Q."/>
            <person name="Zhao S."/>
            <person name="Liu D."/>
            <person name="Wang J."/>
            <person name="Sun H."/>
            <person name="Zhang C."/>
            <person name="Fan H."/>
            <person name="Li D."/>
            <person name="Dong L."/>
            <person name="Tao Y."/>
            <person name="Gao C."/>
            <person name="Wu H."/>
            <person name="Li Y."/>
            <person name="Cui Y."/>
            <person name="Guo X."/>
            <person name="Zheng S."/>
            <person name="Wang B."/>
            <person name="Yu K."/>
            <person name="Liang Q."/>
            <person name="Yang W."/>
            <person name="Lou X."/>
            <person name="Chen J."/>
            <person name="Feng M."/>
            <person name="Jian J."/>
            <person name="Zhang X."/>
            <person name="Luo G."/>
            <person name="Jiang Y."/>
            <person name="Liu J."/>
            <person name="Wang Z."/>
            <person name="Sha Y."/>
            <person name="Zhang B."/>
            <person name="Wu H."/>
            <person name="Tang D."/>
            <person name="Shen Q."/>
            <person name="Xue P."/>
            <person name="Zou S."/>
            <person name="Wang X."/>
            <person name="Liu X."/>
            <person name="Wang F."/>
            <person name="Yang Y."/>
            <person name="An X."/>
            <person name="Dong Z."/>
            <person name="Zhang K."/>
            <person name="Zhang X."/>
            <person name="Luo M.C."/>
            <person name="Dvorak J."/>
            <person name="Tong Y."/>
            <person name="Wang J."/>
            <person name="Yang H."/>
            <person name="Li Z."/>
            <person name="Wang D."/>
            <person name="Zhang A."/>
            <person name="Wang J."/>
        </authorList>
    </citation>
    <scope>NUCLEOTIDE SEQUENCE</scope>
</reference>